<organism evidence="1 2">
    <name type="scientific">Alteromonas ponticola</name>
    <dbReference type="NCBI Taxonomy" id="2720613"/>
    <lineage>
        <taxon>Bacteria</taxon>
        <taxon>Pseudomonadati</taxon>
        <taxon>Pseudomonadota</taxon>
        <taxon>Gammaproteobacteria</taxon>
        <taxon>Alteromonadales</taxon>
        <taxon>Alteromonadaceae</taxon>
        <taxon>Alteromonas/Salinimonas group</taxon>
        <taxon>Alteromonas</taxon>
    </lineage>
</organism>
<name>A0ABX1R0R9_9ALTE</name>
<gene>
    <name evidence="1" type="ORF">HCJ96_02075</name>
</gene>
<protein>
    <recommendedName>
        <fullName evidence="3">Ribose-phosphate pyrophosphokinase</fullName>
    </recommendedName>
</protein>
<comment type="caution">
    <text evidence="1">The sequence shown here is derived from an EMBL/GenBank/DDBJ whole genome shotgun (WGS) entry which is preliminary data.</text>
</comment>
<dbReference type="Proteomes" id="UP000709336">
    <property type="component" value="Unassembled WGS sequence"/>
</dbReference>
<dbReference type="EMBL" id="JAATNW010000001">
    <property type="protein sequence ID" value="NMH58810.1"/>
    <property type="molecule type" value="Genomic_DNA"/>
</dbReference>
<evidence type="ECO:0008006" key="3">
    <source>
        <dbReference type="Google" id="ProtNLM"/>
    </source>
</evidence>
<sequence>MTKSILTISVGIALLGCSEELSSHTNPPVPVEEASAQPQEVEMVEPEELKGEMQKSQSMTGTVVYKNLEGGFYGFISEGNEKFTFRKLPQEFNKHGLKIKVWGKPRKDVMTFTQYGTVFEVEKVEVIDDSQVKPVNERY</sequence>
<keyword evidence="2" id="KW-1185">Reference proteome</keyword>
<proteinExistence type="predicted"/>
<evidence type="ECO:0000313" key="2">
    <source>
        <dbReference type="Proteomes" id="UP000709336"/>
    </source>
</evidence>
<reference evidence="1 2" key="1">
    <citation type="submission" date="2020-03" db="EMBL/GenBank/DDBJ databases">
        <title>Alteromonas ponticola sp. nov., isolated from seawater.</title>
        <authorList>
            <person name="Yoon J.-H."/>
            <person name="Kim Y.-O."/>
        </authorList>
    </citation>
    <scope>NUCLEOTIDE SEQUENCE [LARGE SCALE GENOMIC DNA]</scope>
    <source>
        <strain evidence="1 2">MYP5</strain>
    </source>
</reference>
<evidence type="ECO:0000313" key="1">
    <source>
        <dbReference type="EMBL" id="NMH58810.1"/>
    </source>
</evidence>
<dbReference type="RefSeq" id="WP_169209358.1">
    <property type="nucleotide sequence ID" value="NZ_JAATNW010000001.1"/>
</dbReference>
<dbReference type="PROSITE" id="PS51257">
    <property type="entry name" value="PROKAR_LIPOPROTEIN"/>
    <property type="match status" value="1"/>
</dbReference>
<accession>A0ABX1R0R9</accession>